<dbReference type="Pfam" id="PF08858">
    <property type="entry name" value="IDEAL"/>
    <property type="match status" value="1"/>
</dbReference>
<organism evidence="2 3">
    <name type="scientific">Domibacillus iocasae</name>
    <dbReference type="NCBI Taxonomy" id="1714016"/>
    <lineage>
        <taxon>Bacteria</taxon>
        <taxon>Bacillati</taxon>
        <taxon>Bacillota</taxon>
        <taxon>Bacilli</taxon>
        <taxon>Bacillales</taxon>
        <taxon>Bacillaceae</taxon>
        <taxon>Domibacillus</taxon>
    </lineage>
</organism>
<evidence type="ECO:0000259" key="1">
    <source>
        <dbReference type="Pfam" id="PF08858"/>
    </source>
</evidence>
<gene>
    <name evidence="2" type="ORF">BA724_01585</name>
</gene>
<keyword evidence="3" id="KW-1185">Reference proteome</keyword>
<comment type="caution">
    <text evidence="2">The sequence shown here is derived from an EMBL/GenBank/DDBJ whole genome shotgun (WGS) entry which is preliminary data.</text>
</comment>
<dbReference type="AlphaFoldDB" id="A0A1E7DR18"/>
<proteinExistence type="predicted"/>
<evidence type="ECO:0000313" key="2">
    <source>
        <dbReference type="EMBL" id="OES45536.1"/>
    </source>
</evidence>
<protein>
    <recommendedName>
        <fullName evidence="1">IDEAL domain-containing protein</fullName>
    </recommendedName>
</protein>
<feature type="domain" description="IDEAL" evidence="1">
    <location>
        <begin position="76"/>
        <end position="96"/>
    </location>
</feature>
<accession>A0A1E7DR18</accession>
<evidence type="ECO:0000313" key="3">
    <source>
        <dbReference type="Proteomes" id="UP000095658"/>
    </source>
</evidence>
<dbReference type="InterPro" id="IPR014957">
    <property type="entry name" value="IDEAL_dom"/>
</dbReference>
<dbReference type="RefSeq" id="WP_069937534.1">
    <property type="nucleotide sequence ID" value="NZ_MAMP01000012.1"/>
</dbReference>
<dbReference type="OrthoDB" id="2427704at2"/>
<dbReference type="EMBL" id="MAMP01000012">
    <property type="protein sequence ID" value="OES45536.1"/>
    <property type="molecule type" value="Genomic_DNA"/>
</dbReference>
<reference evidence="2 3" key="1">
    <citation type="submission" date="2016-06" db="EMBL/GenBank/DDBJ databases">
        <title>Domibacillus iocasae genome sequencing.</title>
        <authorList>
            <person name="Verma A."/>
            <person name="Pal Y."/>
            <person name="Ojha A.K."/>
            <person name="Krishnamurthi S."/>
        </authorList>
    </citation>
    <scope>NUCLEOTIDE SEQUENCE [LARGE SCALE GENOMIC DNA]</scope>
    <source>
        <strain evidence="2 3">DSM 29979</strain>
    </source>
</reference>
<sequence length="100" mass="11638">MEMGEWRTIKIGDVTAIGYISNIQSYSWHEECIEFTKVGWIIGDTIEWRKPTQGIYEANRLNPAAKLLNQYQDKTTLIDLALLTKDKQWFEELTKEAVIS</sequence>
<name>A0A1E7DR18_9BACI</name>
<dbReference type="Proteomes" id="UP000095658">
    <property type="component" value="Unassembled WGS sequence"/>
</dbReference>